<feature type="compositionally biased region" description="Basic residues" evidence="1">
    <location>
        <begin position="345"/>
        <end position="362"/>
    </location>
</feature>
<feature type="region of interest" description="Disordered" evidence="1">
    <location>
        <begin position="316"/>
        <end position="368"/>
    </location>
</feature>
<dbReference type="Pfam" id="PF07505">
    <property type="entry name" value="DUF5131"/>
    <property type="match status" value="1"/>
</dbReference>
<comment type="caution">
    <text evidence="2">The sequence shown here is derived from an EMBL/GenBank/DDBJ whole genome shotgun (WGS) entry which is preliminary data.</text>
</comment>
<evidence type="ECO:0000313" key="2">
    <source>
        <dbReference type="EMBL" id="MEY8018982.1"/>
    </source>
</evidence>
<organism evidence="2 3">
    <name type="scientific">Mycobacterium servetii</name>
    <dbReference type="NCBI Taxonomy" id="3237418"/>
    <lineage>
        <taxon>Bacteria</taxon>
        <taxon>Bacillati</taxon>
        <taxon>Actinomycetota</taxon>
        <taxon>Actinomycetes</taxon>
        <taxon>Mycobacteriales</taxon>
        <taxon>Mycobacteriaceae</taxon>
        <taxon>Mycobacterium</taxon>
    </lineage>
</organism>
<feature type="region of interest" description="Disordered" evidence="1">
    <location>
        <begin position="84"/>
        <end position="116"/>
    </location>
</feature>
<sequence>MTDTETRTAQAILADVLAAYMPEADTGQDGARNHQIAADAFTALAEHGYAVVKLPPPLHDNGESAHVAYSGANTVYYATSGHVDSDTSNLGSLRRRPRRRHRSAGRRPRRRHHGVHTVSLTPTIQHLPHRPGTPWPTKTTLWQLDYQGDPIAWWPHVPEWRQPHRVRVDIDTLLDPDAPEWLAHTFFQEIETADKHVFEVITTRPNQLRTIIIDREQHKRDYADAFDNHPIPTRRSSPAAREAHRRAGTPPRHIWLGVLITNQHDADQHIPPLLDTPAAIRFAVVDQDTPVDLAPWMSPAGCPACRGWTTPHTCTQPTTGPGHYDHRRQPPHQRGVDQRPPHPGRGNRHPRRHPPRPPMRHVVKSEIR</sequence>
<dbReference type="RefSeq" id="WP_369742024.1">
    <property type="nucleotide sequence ID" value="NZ_JBGEDP010000002.1"/>
</dbReference>
<feature type="compositionally biased region" description="Basic and acidic residues" evidence="1">
    <location>
        <begin position="323"/>
        <end position="340"/>
    </location>
</feature>
<accession>A0ABV4CAP0</accession>
<feature type="region of interest" description="Disordered" evidence="1">
    <location>
        <begin position="225"/>
        <end position="248"/>
    </location>
</feature>
<name>A0ABV4CAP0_9MYCO</name>
<protein>
    <submittedName>
        <fullName evidence="2">DUF5131 family protein</fullName>
    </submittedName>
</protein>
<dbReference type="InterPro" id="IPR011101">
    <property type="entry name" value="DUF5131"/>
</dbReference>
<feature type="compositionally biased region" description="Basic residues" evidence="1">
    <location>
        <begin position="93"/>
        <end position="115"/>
    </location>
</feature>
<keyword evidence="3" id="KW-1185">Reference proteome</keyword>
<proteinExistence type="predicted"/>
<gene>
    <name evidence="2" type="ORF">AB8998_30490</name>
</gene>
<evidence type="ECO:0000313" key="3">
    <source>
        <dbReference type="Proteomes" id="UP001564760"/>
    </source>
</evidence>
<reference evidence="2 3" key="1">
    <citation type="submission" date="2024-08" db="EMBL/GenBank/DDBJ databases">
        <title>Mycobacterium servetensis sp. nov., a novel rapid-growing mycobacterial species recovered from a human patient in Zaragoza, Spain.</title>
        <authorList>
            <person name="Tristancho-Baro A.I."/>
            <person name="Buenestado-Serrano S."/>
            <person name="Garcia De Viedma D."/>
            <person name="Milagro-Beamonte A."/>
            <person name="Burillo N."/>
            <person name="Sanz S."/>
            <person name="Lopez-Calleja A.I."/>
            <person name="Penas-Utrilla D."/>
            <person name="Guardingo M."/>
            <person name="Garcia M.J."/>
            <person name="Vinuelas-Bayon J."/>
        </authorList>
    </citation>
    <scope>NUCLEOTIDE SEQUENCE [LARGE SCALE GENOMIC DNA]</scope>
    <source>
        <strain evidence="3">HUMS_12744610</strain>
    </source>
</reference>
<dbReference type="Proteomes" id="UP001564760">
    <property type="component" value="Unassembled WGS sequence"/>
</dbReference>
<dbReference type="EMBL" id="JBGEDP010000002">
    <property type="protein sequence ID" value="MEY8018982.1"/>
    <property type="molecule type" value="Genomic_DNA"/>
</dbReference>
<evidence type="ECO:0000256" key="1">
    <source>
        <dbReference type="SAM" id="MobiDB-lite"/>
    </source>
</evidence>